<accession>A0A7K3W198</accession>
<evidence type="ECO:0000259" key="5">
    <source>
        <dbReference type="Pfam" id="PF00890"/>
    </source>
</evidence>
<reference evidence="6 7" key="1">
    <citation type="submission" date="2020-02" db="EMBL/GenBank/DDBJ databases">
        <title>Geodermatophilus sabuli CPCC 205279 I12A-02694.</title>
        <authorList>
            <person name="Jiang Z."/>
        </authorList>
    </citation>
    <scope>NUCLEOTIDE SEQUENCE [LARGE SCALE GENOMIC DNA]</scope>
    <source>
        <strain evidence="6 7">I12A-02694</strain>
    </source>
</reference>
<dbReference type="Proteomes" id="UP000470246">
    <property type="component" value="Unassembled WGS sequence"/>
</dbReference>
<feature type="domain" description="FAD-dependent oxidoreductase 2 FAD-binding" evidence="5">
    <location>
        <begin position="8"/>
        <end position="460"/>
    </location>
</feature>
<dbReference type="GO" id="GO:0008202">
    <property type="term" value="P:steroid metabolic process"/>
    <property type="evidence" value="ECO:0007669"/>
    <property type="project" value="UniProtKB-ARBA"/>
</dbReference>
<dbReference type="Gene3D" id="3.90.700.10">
    <property type="entry name" value="Succinate dehydrogenase/fumarate reductase flavoprotein, catalytic domain"/>
    <property type="match status" value="1"/>
</dbReference>
<dbReference type="RefSeq" id="WP_163481800.1">
    <property type="nucleotide sequence ID" value="NZ_JAAGWF010000010.1"/>
</dbReference>
<proteinExistence type="predicted"/>
<evidence type="ECO:0000256" key="2">
    <source>
        <dbReference type="ARBA" id="ARBA00022630"/>
    </source>
</evidence>
<keyword evidence="4" id="KW-0560">Oxidoreductase</keyword>
<dbReference type="InterPro" id="IPR003953">
    <property type="entry name" value="FAD-dep_OxRdtase_2_FAD-bd"/>
</dbReference>
<comment type="cofactor">
    <cofactor evidence="1">
        <name>FAD</name>
        <dbReference type="ChEBI" id="CHEBI:57692"/>
    </cofactor>
</comment>
<evidence type="ECO:0000256" key="3">
    <source>
        <dbReference type="ARBA" id="ARBA00022827"/>
    </source>
</evidence>
<evidence type="ECO:0000313" key="6">
    <source>
        <dbReference type="EMBL" id="NEK58430.1"/>
    </source>
</evidence>
<dbReference type="SUPFAM" id="SSF56425">
    <property type="entry name" value="Succinate dehydrogenase/fumarate reductase flavoprotein, catalytic domain"/>
    <property type="match status" value="1"/>
</dbReference>
<keyword evidence="7" id="KW-1185">Reference proteome</keyword>
<dbReference type="Gene3D" id="3.50.50.60">
    <property type="entry name" value="FAD/NAD(P)-binding domain"/>
    <property type="match status" value="1"/>
</dbReference>
<dbReference type="EMBL" id="JAAGWF010000010">
    <property type="protein sequence ID" value="NEK58430.1"/>
    <property type="molecule type" value="Genomic_DNA"/>
</dbReference>
<keyword evidence="3" id="KW-0274">FAD</keyword>
<comment type="caution">
    <text evidence="6">The sequence shown here is derived from an EMBL/GenBank/DDBJ whole genome shotgun (WGS) entry which is preliminary data.</text>
</comment>
<dbReference type="PANTHER" id="PTHR43400">
    <property type="entry name" value="FUMARATE REDUCTASE"/>
    <property type="match status" value="1"/>
</dbReference>
<sequence>MPPTPDCDLLVVGFGAAGAAASLTAARAGASVVVLEKQPADRHTPSTRMSGGLVMGVTDVPAATEYLDRCAGGMVPRDVSARWAERAGGLFDWLAARGLPMTAIGGAEHPELPGAEGIVVGQPGEARYRLDARGGAGTDLYAALTTAVAGTGVQLRWSSPAARLLRDDAGMVTGVRVGDDDGTVVRSRSGVVLACGGYEFDEALKLDHLRAAPVYFYGNPGNTGDGVRMAQALGADLWHMNQMVGRAIGSFPMPDGSRLNLIIGIDPPGYVITDGAGRRFADESQQARLLHGFYYELLGIDPATGGHPRVPCYWFFDDRRRAAGPLTFPHLGAGAVGLYTWSPDNRAEIERGWVHQGATVADAARAAGVADPEAAAATVAAYNAGCATGSDPLGRPAETLVPLDTPPYYCVPLYPGGSNTTGGPRRDARAQVLDVFGDVIPGLYAAGELGQASGLLYPADGSNLSEALCFGQIAAECALAG</sequence>
<evidence type="ECO:0000313" key="7">
    <source>
        <dbReference type="Proteomes" id="UP000470246"/>
    </source>
</evidence>
<gene>
    <name evidence="6" type="ORF">GCU56_11155</name>
</gene>
<dbReference type="InterPro" id="IPR027477">
    <property type="entry name" value="Succ_DH/fumarate_Rdtase_cat_sf"/>
</dbReference>
<evidence type="ECO:0000256" key="4">
    <source>
        <dbReference type="ARBA" id="ARBA00023002"/>
    </source>
</evidence>
<dbReference type="InterPro" id="IPR050315">
    <property type="entry name" value="FAD-oxidoreductase_2"/>
</dbReference>
<keyword evidence="2" id="KW-0285">Flavoprotein</keyword>
<dbReference type="SUPFAM" id="SSF51905">
    <property type="entry name" value="FAD/NAD(P)-binding domain"/>
    <property type="match status" value="1"/>
</dbReference>
<dbReference type="AlphaFoldDB" id="A0A7K3W198"/>
<organism evidence="6 7">
    <name type="scientific">Geodermatophilus sabuli</name>
    <dbReference type="NCBI Taxonomy" id="1564158"/>
    <lineage>
        <taxon>Bacteria</taxon>
        <taxon>Bacillati</taxon>
        <taxon>Actinomycetota</taxon>
        <taxon>Actinomycetes</taxon>
        <taxon>Geodermatophilales</taxon>
        <taxon>Geodermatophilaceae</taxon>
        <taxon>Geodermatophilus</taxon>
    </lineage>
</organism>
<evidence type="ECO:0000256" key="1">
    <source>
        <dbReference type="ARBA" id="ARBA00001974"/>
    </source>
</evidence>
<dbReference type="PANTHER" id="PTHR43400:SF10">
    <property type="entry name" value="3-OXOSTEROID 1-DEHYDROGENASE"/>
    <property type="match status" value="1"/>
</dbReference>
<dbReference type="GO" id="GO:0033765">
    <property type="term" value="F:steroid dehydrogenase activity, acting on the CH-CH group of donors"/>
    <property type="evidence" value="ECO:0007669"/>
    <property type="project" value="UniProtKB-ARBA"/>
</dbReference>
<name>A0A7K3W198_9ACTN</name>
<dbReference type="InterPro" id="IPR036188">
    <property type="entry name" value="FAD/NAD-bd_sf"/>
</dbReference>
<dbReference type="Pfam" id="PF00890">
    <property type="entry name" value="FAD_binding_2"/>
    <property type="match status" value="1"/>
</dbReference>
<protein>
    <submittedName>
        <fullName evidence="6">FAD-binding protein</fullName>
    </submittedName>
</protein>